<evidence type="ECO:0000256" key="2">
    <source>
        <dbReference type="ARBA" id="ARBA00009152"/>
    </source>
</evidence>
<keyword evidence="5 8" id="KW-0378">Hydrolase</keyword>
<evidence type="ECO:0000313" key="11">
    <source>
        <dbReference type="Proteomes" id="UP000195897"/>
    </source>
</evidence>
<evidence type="ECO:0000256" key="1">
    <source>
        <dbReference type="ARBA" id="ARBA00004970"/>
    </source>
</evidence>
<evidence type="ECO:0000256" key="3">
    <source>
        <dbReference type="ARBA" id="ARBA00013085"/>
    </source>
</evidence>
<dbReference type="GO" id="GO:0000105">
    <property type="term" value="P:L-histidine biosynthetic process"/>
    <property type="evidence" value="ECO:0007669"/>
    <property type="project" value="UniProtKB-UniRule"/>
</dbReference>
<evidence type="ECO:0000256" key="7">
    <source>
        <dbReference type="ARBA" id="ARBA00049158"/>
    </source>
</evidence>
<dbReference type="Pfam" id="PF02811">
    <property type="entry name" value="PHP"/>
    <property type="match status" value="1"/>
</dbReference>
<dbReference type="Proteomes" id="UP000195897">
    <property type="component" value="Unassembled WGS sequence"/>
</dbReference>
<dbReference type="GO" id="GO:0005737">
    <property type="term" value="C:cytoplasm"/>
    <property type="evidence" value="ECO:0007669"/>
    <property type="project" value="TreeGrafter"/>
</dbReference>
<dbReference type="AlphaFoldDB" id="A0A1Y4LCH0"/>
<dbReference type="EMBL" id="NFKK01000009">
    <property type="protein sequence ID" value="OUP52511.1"/>
    <property type="molecule type" value="Genomic_DNA"/>
</dbReference>
<keyword evidence="6 8" id="KW-0368">Histidine biosynthesis</keyword>
<evidence type="ECO:0000256" key="8">
    <source>
        <dbReference type="RuleBase" id="RU366003"/>
    </source>
</evidence>
<feature type="domain" description="Polymerase/histidinol phosphatase N-terminal" evidence="9">
    <location>
        <begin position="2"/>
        <end position="64"/>
    </location>
</feature>
<accession>A0A1Y4LCH0</accession>
<dbReference type="PANTHER" id="PTHR21039:SF0">
    <property type="entry name" value="HISTIDINOL-PHOSPHATASE"/>
    <property type="match status" value="1"/>
</dbReference>
<dbReference type="Gene3D" id="3.20.20.140">
    <property type="entry name" value="Metal-dependent hydrolases"/>
    <property type="match status" value="1"/>
</dbReference>
<reference evidence="11" key="1">
    <citation type="submission" date="2017-04" db="EMBL/GenBank/DDBJ databases">
        <title>Function of individual gut microbiota members based on whole genome sequencing of pure cultures obtained from chicken caecum.</title>
        <authorList>
            <person name="Medvecky M."/>
            <person name="Cejkova D."/>
            <person name="Polansky O."/>
            <person name="Karasova D."/>
            <person name="Kubasova T."/>
            <person name="Cizek A."/>
            <person name="Rychlik I."/>
        </authorList>
    </citation>
    <scope>NUCLEOTIDE SEQUENCE [LARGE SCALE GENOMIC DNA]</scope>
    <source>
        <strain evidence="11">An180</strain>
    </source>
</reference>
<evidence type="ECO:0000256" key="4">
    <source>
        <dbReference type="ARBA" id="ARBA00022605"/>
    </source>
</evidence>
<dbReference type="RefSeq" id="WP_087372988.1">
    <property type="nucleotide sequence ID" value="NZ_NFKK01000009.1"/>
</dbReference>
<protein>
    <recommendedName>
        <fullName evidence="3 8">Histidinol-phosphatase</fullName>
        <shortName evidence="8">HolPase</shortName>
        <ecNumber evidence="3 8">3.1.3.15</ecNumber>
    </recommendedName>
</protein>
<comment type="caution">
    <text evidence="10">The sequence shown here is derived from an EMBL/GenBank/DDBJ whole genome shotgun (WGS) entry which is preliminary data.</text>
</comment>
<dbReference type="InterPro" id="IPR010140">
    <property type="entry name" value="Histidinol_P_phosphatase_HisJ"/>
</dbReference>
<dbReference type="EC" id="3.1.3.15" evidence="3 8"/>
<dbReference type="GO" id="GO:0004401">
    <property type="term" value="F:histidinol-phosphatase activity"/>
    <property type="evidence" value="ECO:0007669"/>
    <property type="project" value="UniProtKB-UniRule"/>
</dbReference>
<sequence>MIDLHTHSKYSFDTEAEPAEITDMAQAAIRAGVDVLAVTDHYDLFREAPSIFCDVAAIQADIAAARPQFDGQVELLRGIELGQPQRNPALAEEVLSNFSFDVVIGSLHVMPNDVDLYDHDYDHIDCDALLRDYFAEMVRMEQHGGFDILAHLDYPLRVMKRPHTNPSFDNFMEHILPVLREAVNRGYAIECNAATLFSWMQRPGPDRWILEEYRRLGGERISLGSDAHRARDIGRGFDVYADYIRSLGFDHLTVFRNRQAQAYPI</sequence>
<evidence type="ECO:0000256" key="6">
    <source>
        <dbReference type="ARBA" id="ARBA00023102"/>
    </source>
</evidence>
<dbReference type="SMART" id="SM00481">
    <property type="entry name" value="POLIIIAc"/>
    <property type="match status" value="1"/>
</dbReference>
<proteinExistence type="inferred from homology"/>
<comment type="pathway">
    <text evidence="1 8">Amino-acid biosynthesis; L-histidine biosynthesis; L-histidine from 5-phospho-alpha-D-ribose 1-diphosphate: step 8/9.</text>
</comment>
<organism evidence="10 11">
    <name type="scientific">Butyricicoccus pullicaecorum</name>
    <dbReference type="NCBI Taxonomy" id="501571"/>
    <lineage>
        <taxon>Bacteria</taxon>
        <taxon>Bacillati</taxon>
        <taxon>Bacillota</taxon>
        <taxon>Clostridia</taxon>
        <taxon>Eubacteriales</taxon>
        <taxon>Butyricicoccaceae</taxon>
        <taxon>Butyricicoccus</taxon>
    </lineage>
</organism>
<dbReference type="SUPFAM" id="SSF89550">
    <property type="entry name" value="PHP domain-like"/>
    <property type="match status" value="1"/>
</dbReference>
<comment type="catalytic activity">
    <reaction evidence="7 8">
        <text>L-histidinol phosphate + H2O = L-histidinol + phosphate</text>
        <dbReference type="Rhea" id="RHEA:14465"/>
        <dbReference type="ChEBI" id="CHEBI:15377"/>
        <dbReference type="ChEBI" id="CHEBI:43474"/>
        <dbReference type="ChEBI" id="CHEBI:57699"/>
        <dbReference type="ChEBI" id="CHEBI:57980"/>
        <dbReference type="EC" id="3.1.3.15"/>
    </reaction>
</comment>
<evidence type="ECO:0000313" key="10">
    <source>
        <dbReference type="EMBL" id="OUP52511.1"/>
    </source>
</evidence>
<name>A0A1Y4LCH0_9FIRM</name>
<dbReference type="PANTHER" id="PTHR21039">
    <property type="entry name" value="HISTIDINOL PHOSPHATASE-RELATED"/>
    <property type="match status" value="1"/>
</dbReference>
<comment type="similarity">
    <text evidence="2 8">Belongs to the PHP hydrolase family. HisK subfamily.</text>
</comment>
<gene>
    <name evidence="10" type="ORF">B5F17_08490</name>
</gene>
<evidence type="ECO:0000256" key="5">
    <source>
        <dbReference type="ARBA" id="ARBA00022801"/>
    </source>
</evidence>
<dbReference type="InterPro" id="IPR003141">
    <property type="entry name" value="Pol/His_phosphatase_N"/>
</dbReference>
<keyword evidence="4 8" id="KW-0028">Amino-acid biosynthesis</keyword>
<dbReference type="InterPro" id="IPR016195">
    <property type="entry name" value="Pol/histidinol_Pase-like"/>
</dbReference>
<dbReference type="UniPathway" id="UPA00031">
    <property type="reaction ID" value="UER00013"/>
</dbReference>
<dbReference type="NCBIfam" id="TIGR01856">
    <property type="entry name" value="hisJ_fam"/>
    <property type="match status" value="1"/>
</dbReference>
<evidence type="ECO:0000259" key="9">
    <source>
        <dbReference type="SMART" id="SM00481"/>
    </source>
</evidence>
<dbReference type="InterPro" id="IPR004013">
    <property type="entry name" value="PHP_dom"/>
</dbReference>